<sequence length="82" mass="8773">MTGLDPDEPVFGTCGPGGASIRCLICGAVDEVTFTELPSMAGYGEDTSARCNRCVSAETTDPIFGWRATPATRQRPDENHQH</sequence>
<evidence type="ECO:0000313" key="1">
    <source>
        <dbReference type="EMBL" id="RKN46177.1"/>
    </source>
</evidence>
<dbReference type="Proteomes" id="UP000281726">
    <property type="component" value="Unassembled WGS sequence"/>
</dbReference>
<evidence type="ECO:0000313" key="2">
    <source>
        <dbReference type="Proteomes" id="UP000281726"/>
    </source>
</evidence>
<organism evidence="1 2">
    <name type="scientific">Micromonospora endolithica</name>
    <dbReference type="NCBI Taxonomy" id="230091"/>
    <lineage>
        <taxon>Bacteria</taxon>
        <taxon>Bacillati</taxon>
        <taxon>Actinomycetota</taxon>
        <taxon>Actinomycetes</taxon>
        <taxon>Micromonosporales</taxon>
        <taxon>Micromonosporaceae</taxon>
        <taxon>Micromonospora</taxon>
    </lineage>
</organism>
<protein>
    <submittedName>
        <fullName evidence="1">Uncharacterized protein</fullName>
    </submittedName>
</protein>
<dbReference type="AlphaFoldDB" id="A0A3A9ZFQ0"/>
<comment type="caution">
    <text evidence="1">The sequence shown here is derived from an EMBL/GenBank/DDBJ whole genome shotgun (WGS) entry which is preliminary data.</text>
</comment>
<reference evidence="1 2" key="1">
    <citation type="journal article" date="2004" name="Syst. Appl. Microbiol.">
        <title>Cryptoendolithic actinomycetes from antarctic sandstone rock samples: Micromonospora endolithica sp. nov. and two isolates related to Micromonospora coerulea Jensen 1932.</title>
        <authorList>
            <person name="Hirsch P."/>
            <person name="Mevs U."/>
            <person name="Kroppenstedt R.M."/>
            <person name="Schumann P."/>
            <person name="Stackebrandt E."/>
        </authorList>
    </citation>
    <scope>NUCLEOTIDE SEQUENCE [LARGE SCALE GENOMIC DNA]</scope>
    <source>
        <strain evidence="1 2">JCM 12677</strain>
    </source>
</reference>
<name>A0A3A9ZFQ0_9ACTN</name>
<dbReference type="EMBL" id="RBAK01000005">
    <property type="protein sequence ID" value="RKN46177.1"/>
    <property type="molecule type" value="Genomic_DNA"/>
</dbReference>
<dbReference type="RefSeq" id="WP_120728960.1">
    <property type="nucleotide sequence ID" value="NZ_RBAK01000005.1"/>
</dbReference>
<accession>A0A3A9ZFQ0</accession>
<dbReference type="OrthoDB" id="3353404at2"/>
<keyword evidence="2" id="KW-1185">Reference proteome</keyword>
<gene>
    <name evidence="1" type="ORF">D7223_14645</name>
</gene>
<proteinExistence type="predicted"/>